<dbReference type="WBParaSite" id="MhA1_Contig732.frz3.gene3">
    <property type="protein sequence ID" value="MhA1_Contig732.frz3.gene3"/>
    <property type="gene ID" value="MhA1_Contig732.frz3.gene3"/>
</dbReference>
<keyword evidence="1" id="KW-0732">Signal</keyword>
<evidence type="ECO:0000313" key="3">
    <source>
        <dbReference type="WBParaSite" id="MhA1_Contig732.frz3.gene3"/>
    </source>
</evidence>
<keyword evidence="2" id="KW-1185">Reference proteome</keyword>
<dbReference type="SUPFAM" id="SSF53756">
    <property type="entry name" value="UDP-Glycosyltransferase/glycogen phosphorylase"/>
    <property type="match status" value="1"/>
</dbReference>
<feature type="chain" id="PRO_5009316249" evidence="1">
    <location>
        <begin position="21"/>
        <end position="158"/>
    </location>
</feature>
<name>A0A1I8BWB2_MELHA</name>
<proteinExistence type="predicted"/>
<sequence length="158" mass="18295">MFIFRFFLLVLFLLISTTCASLTPSNPKETKRQLKILIYSPSLSWSHAQFLGKIADTLVDAGHEVHFLKYIMDLDLKSKNETTRVNPAYKYIIEPTPENTEELDVKKNPRVTDAFTNKRPFLTLFDHPNHQFGPMFVTACKGKKFKKLKNSFNLKLIL</sequence>
<dbReference type="Proteomes" id="UP000095281">
    <property type="component" value="Unplaced"/>
</dbReference>
<reference evidence="3" key="1">
    <citation type="submission" date="2016-11" db="UniProtKB">
        <authorList>
            <consortium name="WormBaseParasite"/>
        </authorList>
    </citation>
    <scope>IDENTIFICATION</scope>
</reference>
<protein>
    <submittedName>
        <fullName evidence="3">Glucuronosyltransferase</fullName>
    </submittedName>
</protein>
<organism evidence="2 3">
    <name type="scientific">Meloidogyne hapla</name>
    <name type="common">Root-knot nematode worm</name>
    <dbReference type="NCBI Taxonomy" id="6305"/>
    <lineage>
        <taxon>Eukaryota</taxon>
        <taxon>Metazoa</taxon>
        <taxon>Ecdysozoa</taxon>
        <taxon>Nematoda</taxon>
        <taxon>Chromadorea</taxon>
        <taxon>Rhabditida</taxon>
        <taxon>Tylenchina</taxon>
        <taxon>Tylenchomorpha</taxon>
        <taxon>Tylenchoidea</taxon>
        <taxon>Meloidogynidae</taxon>
        <taxon>Meloidogyninae</taxon>
        <taxon>Meloidogyne</taxon>
    </lineage>
</organism>
<evidence type="ECO:0000256" key="1">
    <source>
        <dbReference type="SAM" id="SignalP"/>
    </source>
</evidence>
<accession>A0A1I8BWB2</accession>
<dbReference type="AlphaFoldDB" id="A0A1I8BWB2"/>
<feature type="signal peptide" evidence="1">
    <location>
        <begin position="1"/>
        <end position="20"/>
    </location>
</feature>
<evidence type="ECO:0000313" key="2">
    <source>
        <dbReference type="Proteomes" id="UP000095281"/>
    </source>
</evidence>